<keyword evidence="3" id="KW-1185">Reference proteome</keyword>
<gene>
    <name evidence="2" type="ORF">CLR69_03765</name>
</gene>
<name>A0A9X8P578_9GAMM</name>
<protein>
    <recommendedName>
        <fullName evidence="1">IprA winged helix-turn-helix domain-containing protein</fullName>
    </recommendedName>
</protein>
<comment type="caution">
    <text evidence="2">The sequence shown here is derived from an EMBL/GenBank/DDBJ whole genome shotgun (WGS) entry which is preliminary data.</text>
</comment>
<dbReference type="Pfam" id="PF15977">
    <property type="entry name" value="HTH_46"/>
    <property type="match status" value="1"/>
</dbReference>
<sequence length="203" mass="23046">MKELNTSIFRITKILSPHSNIASPTKVIKGKRLYFFYPSGEQVIYFLDEGTFLMKQSIDDKVISVILSPAIIGWSMVTLDGGELYLERVDYGKIRSIPFNTAMRIITAYERFDDVLTIVNTGFHALIDHCIGNHGDSLSIVHKMLRSLNQLPPDVKLRFSALSYISQRTSLSKSTIKRGLKQLQQQGLLTLERGKLRHLTECN</sequence>
<evidence type="ECO:0000259" key="1">
    <source>
        <dbReference type="Pfam" id="PF15977"/>
    </source>
</evidence>
<reference evidence="2 3" key="1">
    <citation type="journal article" date="2018" name="Syst. Appl. Microbiol.">
        <title>Pectobacterium zantedeschiae sp. nov. a new species of a soft rot pathogen isolated from Calla lily (Zantedeschia spp.).</title>
        <authorList>
            <person name="Waleron M."/>
            <person name="Misztak A."/>
            <person name="Waleron M."/>
            <person name="Franczuk M."/>
            <person name="Jonca J."/>
            <person name="Wielgomas B."/>
            <person name="Mikicinski A."/>
            <person name="Popovic T."/>
            <person name="Waleron K."/>
        </authorList>
    </citation>
    <scope>NUCLEOTIDE SEQUENCE [LARGE SCALE GENOMIC DNA]</scope>
    <source>
        <strain evidence="2 3">9M</strain>
    </source>
</reference>
<proteinExistence type="predicted"/>
<evidence type="ECO:0000313" key="2">
    <source>
        <dbReference type="EMBL" id="RYC44171.1"/>
    </source>
</evidence>
<feature type="domain" description="IprA winged helix-turn-helix" evidence="1">
    <location>
        <begin position="139"/>
        <end position="199"/>
    </location>
</feature>
<dbReference type="OrthoDB" id="6629619at2"/>
<organism evidence="2 3">
    <name type="scientific">Pectobacterium zantedeschiae</name>
    <dbReference type="NCBI Taxonomy" id="2034769"/>
    <lineage>
        <taxon>Bacteria</taxon>
        <taxon>Pseudomonadati</taxon>
        <taxon>Pseudomonadota</taxon>
        <taxon>Gammaproteobacteria</taxon>
        <taxon>Enterobacterales</taxon>
        <taxon>Pectobacteriaceae</taxon>
        <taxon>Pectobacterium</taxon>
    </lineage>
</organism>
<dbReference type="Proteomes" id="UP001138460">
    <property type="component" value="Unassembled WGS sequence"/>
</dbReference>
<dbReference type="RefSeq" id="WP_129709704.1">
    <property type="nucleotide sequence ID" value="NZ_CP139172.1"/>
</dbReference>
<evidence type="ECO:0000313" key="3">
    <source>
        <dbReference type="Proteomes" id="UP001138460"/>
    </source>
</evidence>
<dbReference type="EMBL" id="NWTM01000001">
    <property type="protein sequence ID" value="RYC44171.1"/>
    <property type="molecule type" value="Genomic_DNA"/>
</dbReference>
<dbReference type="InterPro" id="IPR041687">
    <property type="entry name" value="HTH_46"/>
</dbReference>
<accession>A0A9X8P578</accession>
<dbReference type="AlphaFoldDB" id="A0A9X8P578"/>